<comment type="cofactor">
    <cofactor evidence="1">
        <name>FAD</name>
        <dbReference type="ChEBI" id="CHEBI:57692"/>
    </cofactor>
</comment>
<evidence type="ECO:0000259" key="19">
    <source>
        <dbReference type="Pfam" id="PF00890"/>
    </source>
</evidence>
<keyword evidence="12" id="KW-0753">Steroid metabolism</keyword>
<evidence type="ECO:0000256" key="15">
    <source>
        <dbReference type="ARBA" id="ARBA00049645"/>
    </source>
</evidence>
<evidence type="ECO:0000256" key="2">
    <source>
        <dbReference type="ARBA" id="ARBA00010790"/>
    </source>
</evidence>
<evidence type="ECO:0000256" key="5">
    <source>
        <dbReference type="ARBA" id="ARBA00022723"/>
    </source>
</evidence>
<dbReference type="InterPro" id="IPR036188">
    <property type="entry name" value="FAD/NAD-bd_sf"/>
</dbReference>
<evidence type="ECO:0000256" key="16">
    <source>
        <dbReference type="ARBA" id="ARBA00049723"/>
    </source>
</evidence>
<dbReference type="EC" id="5.3.3.1" evidence="14"/>
<evidence type="ECO:0000256" key="3">
    <source>
        <dbReference type="ARBA" id="ARBA00022548"/>
    </source>
</evidence>
<keyword evidence="3" id="KW-0153">Cholesterol metabolism</keyword>
<dbReference type="InterPro" id="IPR007867">
    <property type="entry name" value="GMC_OxRtase_C"/>
</dbReference>
<dbReference type="SUPFAM" id="SSF51905">
    <property type="entry name" value="FAD/NAD(P)-binding domain"/>
    <property type="match status" value="1"/>
</dbReference>
<evidence type="ECO:0000256" key="8">
    <source>
        <dbReference type="ARBA" id="ARBA00023004"/>
    </source>
</evidence>
<evidence type="ECO:0000256" key="14">
    <source>
        <dbReference type="ARBA" id="ARBA00038856"/>
    </source>
</evidence>
<dbReference type="RefSeq" id="WP_301803270.1">
    <property type="nucleotide sequence ID" value="NZ_JAUJZH010000001.1"/>
</dbReference>
<evidence type="ECO:0000256" key="1">
    <source>
        <dbReference type="ARBA" id="ARBA00001974"/>
    </source>
</evidence>
<dbReference type="PROSITE" id="PS00198">
    <property type="entry name" value="4FE4S_FER_1"/>
    <property type="match status" value="1"/>
</dbReference>
<feature type="domain" description="Glucose-methanol-choline oxidoreductase C-terminal" evidence="20">
    <location>
        <begin position="462"/>
        <end position="520"/>
    </location>
</feature>
<evidence type="ECO:0000256" key="4">
    <source>
        <dbReference type="ARBA" id="ARBA00022630"/>
    </source>
</evidence>
<dbReference type="EC" id="1.1.3.6" evidence="16"/>
<dbReference type="EMBL" id="JAUKVY010000001">
    <property type="protein sequence ID" value="MDO1531145.1"/>
    <property type="molecule type" value="Genomic_DNA"/>
</dbReference>
<keyword evidence="9" id="KW-0411">Iron-sulfur</keyword>
<protein>
    <recommendedName>
        <fullName evidence="17">Cholesterol oxidase</fullName>
        <ecNumber evidence="16">1.1.3.6</ecNumber>
        <ecNumber evidence="14">5.3.3.1</ecNumber>
    </recommendedName>
    <alternativeName>
        <fullName evidence="18">Cholesterol isomerase</fullName>
    </alternativeName>
</protein>
<keyword evidence="11" id="KW-1207">Sterol metabolism</keyword>
<comment type="similarity">
    <text evidence="2">Belongs to the GMC oxidoreductase family.</text>
</comment>
<keyword evidence="4" id="KW-0285">Flavoprotein</keyword>
<gene>
    <name evidence="21" type="ORF">Q2T77_02505</name>
</gene>
<keyword evidence="5" id="KW-0479">Metal-binding</keyword>
<evidence type="ECO:0000256" key="18">
    <source>
        <dbReference type="ARBA" id="ARBA00049778"/>
    </source>
</evidence>
<comment type="caution">
    <text evidence="21">The sequence shown here is derived from an EMBL/GenBank/DDBJ whole genome shotgun (WGS) entry which is preliminary data.</text>
</comment>
<evidence type="ECO:0000256" key="13">
    <source>
        <dbReference type="ARBA" id="ARBA00023235"/>
    </source>
</evidence>
<evidence type="ECO:0000256" key="10">
    <source>
        <dbReference type="ARBA" id="ARBA00023098"/>
    </source>
</evidence>
<feature type="domain" description="FAD-dependent oxidoreductase 2 FAD-binding" evidence="19">
    <location>
        <begin position="8"/>
        <end position="38"/>
    </location>
</feature>
<evidence type="ECO:0000313" key="21">
    <source>
        <dbReference type="EMBL" id="MDO1531145.1"/>
    </source>
</evidence>
<evidence type="ECO:0000313" key="22">
    <source>
        <dbReference type="Proteomes" id="UP001169027"/>
    </source>
</evidence>
<reference evidence="21" key="1">
    <citation type="submission" date="2023-06" db="EMBL/GenBank/DDBJ databases">
        <authorList>
            <person name="Jiang Y."/>
            <person name="Liu Q."/>
        </authorList>
    </citation>
    <scope>NUCLEOTIDE SEQUENCE</scope>
    <source>
        <strain evidence="21">CGMCC 1.12090</strain>
    </source>
</reference>
<dbReference type="Pfam" id="PF00890">
    <property type="entry name" value="FAD_binding_2"/>
    <property type="match status" value="1"/>
</dbReference>
<dbReference type="InterPro" id="IPR017900">
    <property type="entry name" value="4Fe4S_Fe_S_CS"/>
</dbReference>
<keyword evidence="22" id="KW-1185">Reference proteome</keyword>
<dbReference type="Pfam" id="PF05199">
    <property type="entry name" value="GMC_oxred_C"/>
    <property type="match status" value="1"/>
</dbReference>
<evidence type="ECO:0000256" key="12">
    <source>
        <dbReference type="ARBA" id="ARBA00023221"/>
    </source>
</evidence>
<evidence type="ECO:0000256" key="17">
    <source>
        <dbReference type="ARBA" id="ARBA00049744"/>
    </source>
</evidence>
<keyword evidence="7" id="KW-0560">Oxidoreductase</keyword>
<name>A0ABT8RWY4_9BURK</name>
<accession>A0ABT8RWY4</accession>
<proteinExistence type="inferred from homology"/>
<organism evidence="21 22">
    <name type="scientific">Variovorax ginsengisoli</name>
    <dbReference type="NCBI Taxonomy" id="363844"/>
    <lineage>
        <taxon>Bacteria</taxon>
        <taxon>Pseudomonadati</taxon>
        <taxon>Pseudomonadota</taxon>
        <taxon>Betaproteobacteria</taxon>
        <taxon>Burkholderiales</taxon>
        <taxon>Comamonadaceae</taxon>
        <taxon>Variovorax</taxon>
    </lineage>
</organism>
<keyword evidence="8" id="KW-0408">Iron</keyword>
<dbReference type="Proteomes" id="UP001169027">
    <property type="component" value="Unassembled WGS sequence"/>
</dbReference>
<evidence type="ECO:0000256" key="6">
    <source>
        <dbReference type="ARBA" id="ARBA00022827"/>
    </source>
</evidence>
<dbReference type="PANTHER" id="PTHR47470">
    <property type="entry name" value="CHOLESTEROL OXIDASE"/>
    <property type="match status" value="1"/>
</dbReference>
<keyword evidence="6" id="KW-0274">FAD</keyword>
<keyword evidence="13" id="KW-0413">Isomerase</keyword>
<evidence type="ECO:0000256" key="9">
    <source>
        <dbReference type="ARBA" id="ARBA00023014"/>
    </source>
</evidence>
<evidence type="ECO:0000256" key="7">
    <source>
        <dbReference type="ARBA" id="ARBA00023002"/>
    </source>
</evidence>
<dbReference type="InterPro" id="IPR003953">
    <property type="entry name" value="FAD-dep_OxRdtase_2_FAD-bd"/>
</dbReference>
<evidence type="ECO:0000259" key="20">
    <source>
        <dbReference type="Pfam" id="PF05199"/>
    </source>
</evidence>
<sequence length="579" mass="63762">MMADFDYDVIVIGSGFGGSVAALRATEKGYRVGVMEAGRRWPDSAIPKTNWDIRKYLWQPEAEMYGLQRLSFLDDVLVLHGAGVGGGSHVYGSTLYVPPKKFFAAPEWSYITDWYDEMPAYFDQAQRMMGVNRVPYMDSDKDRLMREIAVEMGHGDTYNKAPVATFFGAPGVEVDDPFFGGAGPRRTGCVNCGNCMIGCGRGAKNKLTENYLYLAEKNGCVIHDLHEVIELAPLDGGGYELIATHPGWVQRAAHVDRHRYTARQVVVSAHAYGSARLLHHMRHIDKLTSLSDQLGKLARTNSEALILVTRPYVDWKKDPDRFIITPGSVAITSGVWPDPDTSIEPVSYGVGSDFFALATTYYASGPQKHPTETWLKHLMEHPVQTLGQTFDARHWSERAITLLCMQTTDTSIDLYFKDGILRSRHGSGDPPPTHIPAADEFAKRLAARMGGLESALDFEVVNRTASAHFIGGIPIGDSRDKGVVDPYQRVFGHAGLHVMDGSVMPANPGVNPSLTILALAERAMSFWPNKGDADPRPSLGAGYQRLAPIMPRAPAVPAQAPGALRFDKPQREVIPEYPY</sequence>
<comment type="pathway">
    <text evidence="15">Steroid metabolism; cholesterol degradation.</text>
</comment>
<dbReference type="PRINTS" id="PR00411">
    <property type="entry name" value="PNDRDTASEI"/>
</dbReference>
<dbReference type="PANTHER" id="PTHR47470:SF1">
    <property type="entry name" value="FAD-DEPENDENT OXIDOREDUCTASE 2 FAD BINDING DOMAIN-CONTAINING PROTEIN"/>
    <property type="match status" value="1"/>
</dbReference>
<dbReference type="InterPro" id="IPR052542">
    <property type="entry name" value="Cholesterol_Oxidase"/>
</dbReference>
<dbReference type="Gene3D" id="3.50.50.60">
    <property type="entry name" value="FAD/NAD(P)-binding domain"/>
    <property type="match status" value="3"/>
</dbReference>
<keyword evidence="10" id="KW-0443">Lipid metabolism</keyword>
<evidence type="ECO:0000256" key="11">
    <source>
        <dbReference type="ARBA" id="ARBA00023166"/>
    </source>
</evidence>